<evidence type="ECO:0000256" key="2">
    <source>
        <dbReference type="SAM" id="MobiDB-lite"/>
    </source>
</evidence>
<dbReference type="Pfam" id="PF00172">
    <property type="entry name" value="Zn_clus"/>
    <property type="match status" value="1"/>
</dbReference>
<dbReference type="GO" id="GO:0000981">
    <property type="term" value="F:DNA-binding transcription factor activity, RNA polymerase II-specific"/>
    <property type="evidence" value="ECO:0007669"/>
    <property type="project" value="InterPro"/>
</dbReference>
<feature type="domain" description="Zn(2)-C6 fungal-type" evidence="3">
    <location>
        <begin position="12"/>
        <end position="46"/>
    </location>
</feature>
<organism evidence="4 5">
    <name type="scientific">Corynespora cassiicola Philippines</name>
    <dbReference type="NCBI Taxonomy" id="1448308"/>
    <lineage>
        <taxon>Eukaryota</taxon>
        <taxon>Fungi</taxon>
        <taxon>Dikarya</taxon>
        <taxon>Ascomycota</taxon>
        <taxon>Pezizomycotina</taxon>
        <taxon>Dothideomycetes</taxon>
        <taxon>Pleosporomycetidae</taxon>
        <taxon>Pleosporales</taxon>
        <taxon>Corynesporascaceae</taxon>
        <taxon>Corynespora</taxon>
    </lineage>
</organism>
<keyword evidence="5" id="KW-1185">Reference proteome</keyword>
<dbReference type="GO" id="GO:0008270">
    <property type="term" value="F:zinc ion binding"/>
    <property type="evidence" value="ECO:0007669"/>
    <property type="project" value="InterPro"/>
</dbReference>
<evidence type="ECO:0000259" key="3">
    <source>
        <dbReference type="PROSITE" id="PS50048"/>
    </source>
</evidence>
<dbReference type="InterPro" id="IPR036864">
    <property type="entry name" value="Zn2-C6_fun-type_DNA-bd_sf"/>
</dbReference>
<dbReference type="CDD" id="cd00067">
    <property type="entry name" value="GAL4"/>
    <property type="match status" value="1"/>
</dbReference>
<dbReference type="Gene3D" id="4.10.240.10">
    <property type="entry name" value="Zn(2)-C6 fungal-type DNA-binding domain"/>
    <property type="match status" value="1"/>
</dbReference>
<protein>
    <recommendedName>
        <fullName evidence="3">Zn(2)-C6 fungal-type domain-containing protein</fullName>
    </recommendedName>
</protein>
<sequence length="534" mass="60337">MSSIPSASRPKACEPCHARKVRCDATEVGVPCTRCVGKNRDDQCVLVNRPSKRHRRLTPSNFDNSSTRVRANNSDGEQRGEVSGTIGEYHTISSRDGPAEQHEQTGQSYYTTTSRLGTARIPSASVSDYPSHSWISQDSSRRFIIEPYRELNAFSIVGNATGALQNKGILKSSRSNHSDVRILDSTSMDFLHKHNAFSTPEKATCQMLIEVFLHSVYIYQPILDLAHFLQQWEKGTVSVFLLYTIFIVALPYMDDVPREGMPSGSIKEIQFEYFTRAKLIVDLGYECDELALLQGSILLSSFQHYMDPIKDYRFWFANAVRSATLMGIHQQDIRAEADESTQKLFRRISEVLIQRDILFVLLGLQSLLSIDHYHNTSHISLEDFEELDSIETELNMMTLLSSPIQGAWLLQNSTTMGLGLELYRIFYEKNHAAATGSNSFQQAIKEWKDNYTKIASEISDAVLSDQKPSNVVSRYLLAHVSALYEWNRLKHSWGEEAHAQSTSDQSSWDALMGTTSILRSAMMSDLTQNMPPLM</sequence>
<keyword evidence="1" id="KW-0539">Nucleus</keyword>
<dbReference type="AlphaFoldDB" id="A0A2T2N2D0"/>
<dbReference type="PANTHER" id="PTHR47425:SF2">
    <property type="entry name" value="FARB-RELATED"/>
    <property type="match status" value="1"/>
</dbReference>
<dbReference type="SMART" id="SM00066">
    <property type="entry name" value="GAL4"/>
    <property type="match status" value="1"/>
</dbReference>
<accession>A0A2T2N2D0</accession>
<dbReference type="PROSITE" id="PS50048">
    <property type="entry name" value="ZN2_CY6_FUNGAL_2"/>
    <property type="match status" value="1"/>
</dbReference>
<dbReference type="OrthoDB" id="5121955at2759"/>
<dbReference type="EMBL" id="KZ678154">
    <property type="protein sequence ID" value="PSN59592.1"/>
    <property type="molecule type" value="Genomic_DNA"/>
</dbReference>
<feature type="region of interest" description="Disordered" evidence="2">
    <location>
        <begin position="55"/>
        <end position="84"/>
    </location>
</feature>
<dbReference type="SUPFAM" id="SSF57701">
    <property type="entry name" value="Zn2/Cys6 DNA-binding domain"/>
    <property type="match status" value="1"/>
</dbReference>
<evidence type="ECO:0000313" key="5">
    <source>
        <dbReference type="Proteomes" id="UP000240883"/>
    </source>
</evidence>
<proteinExistence type="predicted"/>
<evidence type="ECO:0000256" key="1">
    <source>
        <dbReference type="ARBA" id="ARBA00023242"/>
    </source>
</evidence>
<dbReference type="InterPro" id="IPR001138">
    <property type="entry name" value="Zn2Cys6_DnaBD"/>
</dbReference>
<feature type="compositionally biased region" description="Polar residues" evidence="2">
    <location>
        <begin position="58"/>
        <end position="75"/>
    </location>
</feature>
<dbReference type="PANTHER" id="PTHR47425">
    <property type="entry name" value="FARB-RELATED"/>
    <property type="match status" value="1"/>
</dbReference>
<name>A0A2T2N2D0_CORCC</name>
<dbReference type="Proteomes" id="UP000240883">
    <property type="component" value="Unassembled WGS sequence"/>
</dbReference>
<dbReference type="InterPro" id="IPR052761">
    <property type="entry name" value="Fungal_Detox/Toxin_TFs"/>
</dbReference>
<dbReference type="PROSITE" id="PS00463">
    <property type="entry name" value="ZN2_CY6_FUNGAL_1"/>
    <property type="match status" value="1"/>
</dbReference>
<evidence type="ECO:0000313" key="4">
    <source>
        <dbReference type="EMBL" id="PSN59592.1"/>
    </source>
</evidence>
<dbReference type="CDD" id="cd12148">
    <property type="entry name" value="fungal_TF_MHR"/>
    <property type="match status" value="1"/>
</dbReference>
<reference evidence="4 5" key="1">
    <citation type="journal article" date="2018" name="Front. Microbiol.">
        <title>Genome-Wide Analysis of Corynespora cassiicola Leaf Fall Disease Putative Effectors.</title>
        <authorList>
            <person name="Lopez D."/>
            <person name="Ribeiro S."/>
            <person name="Label P."/>
            <person name="Fumanal B."/>
            <person name="Venisse J.S."/>
            <person name="Kohler A."/>
            <person name="de Oliveira R.R."/>
            <person name="Labutti K."/>
            <person name="Lipzen A."/>
            <person name="Lail K."/>
            <person name="Bauer D."/>
            <person name="Ohm R.A."/>
            <person name="Barry K.W."/>
            <person name="Spatafora J."/>
            <person name="Grigoriev I.V."/>
            <person name="Martin F.M."/>
            <person name="Pujade-Renaud V."/>
        </authorList>
    </citation>
    <scope>NUCLEOTIDE SEQUENCE [LARGE SCALE GENOMIC DNA]</scope>
    <source>
        <strain evidence="4 5">Philippines</strain>
    </source>
</reference>
<gene>
    <name evidence="4" type="ORF">BS50DRAFT_594447</name>
</gene>